<evidence type="ECO:0000313" key="2">
    <source>
        <dbReference type="Proteomes" id="UP000031760"/>
    </source>
</evidence>
<protein>
    <recommendedName>
        <fullName evidence="3">DUF3078 domain-containing protein</fullName>
    </recommendedName>
</protein>
<reference evidence="1 2" key="1">
    <citation type="journal article" date="2014" name="Proc. Natl. Acad. Sci. U.S.A.">
        <title>Functional characterization of flavobacteria rhodopsins reveals a unique class of light-driven chloride pump in bacteria.</title>
        <authorList>
            <person name="Yoshizawa S."/>
            <person name="Kumagai Y."/>
            <person name="Kim H."/>
            <person name="Ogura Y."/>
            <person name="Hayashi T."/>
            <person name="Iwasaki W."/>
            <person name="DeLong E.F."/>
            <person name="Kogure K."/>
        </authorList>
    </citation>
    <scope>NUCLEOTIDE SEQUENCE [LARGE SCALE GENOMIC DNA]</scope>
    <source>
        <strain evidence="1 2">S1-08</strain>
    </source>
</reference>
<proteinExistence type="predicted"/>
<dbReference type="Proteomes" id="UP000031760">
    <property type="component" value="Chromosome"/>
</dbReference>
<dbReference type="STRING" id="1454201.NMS_0929"/>
<dbReference type="EMBL" id="AP014548">
    <property type="protein sequence ID" value="BAO54938.1"/>
    <property type="molecule type" value="Genomic_DNA"/>
</dbReference>
<evidence type="ECO:0000313" key="1">
    <source>
        <dbReference type="EMBL" id="BAO54938.1"/>
    </source>
</evidence>
<dbReference type="HOGENOM" id="CLU_057100_1_1_10"/>
<accession>W8VUW0</accession>
<sequence length="296" mass="33379">MSLGTLFTLVLTVSAQDAGDEDQLVDGWNNQGNFQFLFNQSAFNKDWTGGGTSSIAGNLNANIEFNYTKDRVTWENDIILEYGLTKQDTDPFTRKTNDRIEINSVYGYEVNKDDDTAYYSFFINAMTQATKGYTFKKDSLGNTIRTERTNFFSPGYLQAGPGYLYKKGSFLSINLAPSTARIIMVDDKFTSGTDYVDRSYFGVASGEERRYELGASLNAFYKLTLLENITMDNKLLLYSNYLDQPGNVDINYLAHIKMKVNDWVSAKFIFQAIYDDNAVGAFQIREVSGLGLSYTL</sequence>
<name>W8VUW0_9FLAO</name>
<dbReference type="InterPro" id="IPR021428">
    <property type="entry name" value="DUF3078"/>
</dbReference>
<gene>
    <name evidence="1" type="ORF">NMS_0929</name>
</gene>
<dbReference type="Pfam" id="PF11276">
    <property type="entry name" value="DUF3078"/>
    <property type="match status" value="1"/>
</dbReference>
<dbReference type="AlphaFoldDB" id="W8VUW0"/>
<keyword evidence="2" id="KW-1185">Reference proteome</keyword>
<dbReference type="KEGG" id="nmf:NMS_0929"/>
<organism evidence="1 2">
    <name type="scientific">Nonlabens marinus S1-08</name>
    <dbReference type="NCBI Taxonomy" id="1454201"/>
    <lineage>
        <taxon>Bacteria</taxon>
        <taxon>Pseudomonadati</taxon>
        <taxon>Bacteroidota</taxon>
        <taxon>Flavobacteriia</taxon>
        <taxon>Flavobacteriales</taxon>
        <taxon>Flavobacteriaceae</taxon>
        <taxon>Nonlabens</taxon>
    </lineage>
</organism>
<evidence type="ECO:0008006" key="3">
    <source>
        <dbReference type="Google" id="ProtNLM"/>
    </source>
</evidence>